<gene>
    <name evidence="2" type="ORF">OLEA9_A109163</name>
</gene>
<dbReference type="Gramene" id="OE9A109163T1">
    <property type="protein sequence ID" value="OE9A109163C1"/>
    <property type="gene ID" value="OE9A109163"/>
</dbReference>
<sequence>MEMEGIQIVKVVRSDVIVDGVSDLKESDLGSGEVVDLRDTPDNRNEAATQDFREVTNASTEGTENKAEEIEGKETALRGPRQTTEKVEVKRKKS</sequence>
<evidence type="ECO:0000256" key="1">
    <source>
        <dbReference type="SAM" id="MobiDB-lite"/>
    </source>
</evidence>
<evidence type="ECO:0000313" key="2">
    <source>
        <dbReference type="EMBL" id="CAA2971189.1"/>
    </source>
</evidence>
<feature type="compositionally biased region" description="Basic and acidic residues" evidence="1">
    <location>
        <begin position="35"/>
        <end position="45"/>
    </location>
</feature>
<feature type="region of interest" description="Disordered" evidence="1">
    <location>
        <begin position="28"/>
        <end position="94"/>
    </location>
</feature>
<accession>A0A8S0QYW3</accession>
<reference evidence="2 3" key="1">
    <citation type="submission" date="2019-12" db="EMBL/GenBank/DDBJ databases">
        <authorList>
            <person name="Alioto T."/>
            <person name="Alioto T."/>
            <person name="Gomez Garrido J."/>
        </authorList>
    </citation>
    <scope>NUCLEOTIDE SEQUENCE [LARGE SCALE GENOMIC DNA]</scope>
</reference>
<proteinExistence type="predicted"/>
<keyword evidence="3" id="KW-1185">Reference proteome</keyword>
<dbReference type="Proteomes" id="UP000594638">
    <property type="component" value="Unassembled WGS sequence"/>
</dbReference>
<dbReference type="EMBL" id="CACTIH010002000">
    <property type="protein sequence ID" value="CAA2971189.1"/>
    <property type="molecule type" value="Genomic_DNA"/>
</dbReference>
<protein>
    <submittedName>
        <fullName evidence="2">Uncharacterized protein</fullName>
    </submittedName>
</protein>
<feature type="compositionally biased region" description="Basic and acidic residues" evidence="1">
    <location>
        <begin position="63"/>
        <end position="76"/>
    </location>
</feature>
<name>A0A8S0QYW3_OLEEU</name>
<comment type="caution">
    <text evidence="2">The sequence shown here is derived from an EMBL/GenBank/DDBJ whole genome shotgun (WGS) entry which is preliminary data.</text>
</comment>
<evidence type="ECO:0000313" key="3">
    <source>
        <dbReference type="Proteomes" id="UP000594638"/>
    </source>
</evidence>
<dbReference type="AlphaFoldDB" id="A0A8S0QYW3"/>
<organism evidence="2 3">
    <name type="scientific">Olea europaea subsp. europaea</name>
    <dbReference type="NCBI Taxonomy" id="158383"/>
    <lineage>
        <taxon>Eukaryota</taxon>
        <taxon>Viridiplantae</taxon>
        <taxon>Streptophyta</taxon>
        <taxon>Embryophyta</taxon>
        <taxon>Tracheophyta</taxon>
        <taxon>Spermatophyta</taxon>
        <taxon>Magnoliopsida</taxon>
        <taxon>eudicotyledons</taxon>
        <taxon>Gunneridae</taxon>
        <taxon>Pentapetalae</taxon>
        <taxon>asterids</taxon>
        <taxon>lamiids</taxon>
        <taxon>Lamiales</taxon>
        <taxon>Oleaceae</taxon>
        <taxon>Oleeae</taxon>
        <taxon>Olea</taxon>
    </lineage>
</organism>